<keyword evidence="4" id="KW-0804">Transcription</keyword>
<comment type="caution">
    <text evidence="8">The sequence shown here is derived from an EMBL/GenBank/DDBJ whole genome shotgun (WGS) entry which is preliminary data.</text>
</comment>
<dbReference type="Proteomes" id="UP000691718">
    <property type="component" value="Unassembled WGS sequence"/>
</dbReference>
<feature type="domain" description="Myb/SANT-like DNA-binding" evidence="7">
    <location>
        <begin position="9"/>
        <end position="75"/>
    </location>
</feature>
<keyword evidence="3" id="KW-0805">Transcription regulation</keyword>
<accession>A0A8S3WMJ4</accession>
<dbReference type="InterPro" id="IPR028002">
    <property type="entry name" value="Myb_DNA-bind_5"/>
</dbReference>
<name>A0A8S3WMJ4_PARAO</name>
<feature type="region of interest" description="Disordered" evidence="6">
    <location>
        <begin position="278"/>
        <end position="302"/>
    </location>
</feature>
<evidence type="ECO:0000256" key="2">
    <source>
        <dbReference type="ARBA" id="ARBA00016807"/>
    </source>
</evidence>
<evidence type="ECO:0000259" key="7">
    <source>
        <dbReference type="Pfam" id="PF13873"/>
    </source>
</evidence>
<evidence type="ECO:0000313" key="8">
    <source>
        <dbReference type="EMBL" id="CAG4969344.1"/>
    </source>
</evidence>
<evidence type="ECO:0000256" key="3">
    <source>
        <dbReference type="ARBA" id="ARBA00023015"/>
    </source>
</evidence>
<organism evidence="8 9">
    <name type="scientific">Parnassius apollo</name>
    <name type="common">Apollo butterfly</name>
    <name type="synonym">Papilio apollo</name>
    <dbReference type="NCBI Taxonomy" id="110799"/>
    <lineage>
        <taxon>Eukaryota</taxon>
        <taxon>Metazoa</taxon>
        <taxon>Ecdysozoa</taxon>
        <taxon>Arthropoda</taxon>
        <taxon>Hexapoda</taxon>
        <taxon>Insecta</taxon>
        <taxon>Pterygota</taxon>
        <taxon>Neoptera</taxon>
        <taxon>Endopterygota</taxon>
        <taxon>Lepidoptera</taxon>
        <taxon>Glossata</taxon>
        <taxon>Ditrysia</taxon>
        <taxon>Papilionoidea</taxon>
        <taxon>Papilionidae</taxon>
        <taxon>Parnassiinae</taxon>
        <taxon>Parnassini</taxon>
        <taxon>Parnassius</taxon>
        <taxon>Parnassius</taxon>
    </lineage>
</organism>
<evidence type="ECO:0000256" key="4">
    <source>
        <dbReference type="ARBA" id="ARBA00023163"/>
    </source>
</evidence>
<evidence type="ECO:0000313" key="9">
    <source>
        <dbReference type="Proteomes" id="UP000691718"/>
    </source>
</evidence>
<keyword evidence="9" id="KW-1185">Reference proteome</keyword>
<reference evidence="8" key="1">
    <citation type="submission" date="2021-04" db="EMBL/GenBank/DDBJ databases">
        <authorList>
            <person name="Tunstrom K."/>
        </authorList>
    </citation>
    <scope>NUCLEOTIDE SEQUENCE</scope>
</reference>
<comment type="subunit">
    <text evidence="1">Self-associates forming complexes of several hundred monomers.</text>
</comment>
<gene>
    <name evidence="8" type="ORF">PAPOLLO_LOCUS8088</name>
</gene>
<evidence type="ECO:0000256" key="5">
    <source>
        <dbReference type="ARBA" id="ARBA00025466"/>
    </source>
</evidence>
<comment type="function">
    <text evidence="5">Involved in transvection phenomena (= synapsis-dependent gene expression), where the synaptic pairing of chromosomes carrying genes with which zeste interacts influences the expression of these genes. Zeste binds to DNA and stimulates transcription from a nearby promoter.</text>
</comment>
<dbReference type="EMBL" id="CAJQZP010000580">
    <property type="protein sequence ID" value="CAG4969344.1"/>
    <property type="molecule type" value="Genomic_DNA"/>
</dbReference>
<dbReference type="OrthoDB" id="7362285at2759"/>
<proteinExistence type="predicted"/>
<sequence>MKAMALGKDEILFLLDLISKQKVTTTKATNATNNKLKEEAWKSIAQEFSAMAGDLRRPEQLRIKWENLKKWARKRNALIRQNNLKTGCGKMYIRLGATCTGFTVEFGDDREKKWCHQMQFAEIQKWKALFFDAIPSDKRKIQRKREGKEKRDLQDIIQLFKTTEPDLIPVFVARELEKLPPITFDHLDCTKLLKDIAKLRFDIDCIKSTYTPLEQHKELESKVLVMKDIHPPRMCNVNPRLSAWGLDSGPIGMSAIHDSTFVRSKEMKNINISSSLIRDETSPSCSPRKKVDNNQSTGQRNNIVHERVSSPLSSHHNTNHCSRVVVQSESCETGQNASMTSKNVISNKTNLLNNAGELECACVDDIISKNEYEWQTVQHKKKPNYRYRGQVGINTSDLGEKFKAAIRKSPIFITNIHQDTEESDIINYIKAKTQETVSLEKIQIKKATDHKAYKFFVDCDKIPLFLDANIWPKGF</sequence>
<evidence type="ECO:0000256" key="1">
    <source>
        <dbReference type="ARBA" id="ARBA00011764"/>
    </source>
</evidence>
<dbReference type="AlphaFoldDB" id="A0A8S3WMJ4"/>
<feature type="compositionally biased region" description="Polar residues" evidence="6">
    <location>
        <begin position="293"/>
        <end position="302"/>
    </location>
</feature>
<dbReference type="Pfam" id="PF13873">
    <property type="entry name" value="Myb_DNA-bind_5"/>
    <property type="match status" value="1"/>
</dbReference>
<protein>
    <recommendedName>
        <fullName evidence="2">Regulatory protein zeste</fullName>
    </recommendedName>
</protein>
<evidence type="ECO:0000256" key="6">
    <source>
        <dbReference type="SAM" id="MobiDB-lite"/>
    </source>
</evidence>